<name>A0A917BSZ8_9PROT</name>
<dbReference type="Proteomes" id="UP000632498">
    <property type="component" value="Unassembled WGS sequence"/>
</dbReference>
<protein>
    <recommendedName>
        <fullName evidence="4">DUF2927 domain-containing protein</fullName>
    </recommendedName>
</protein>
<evidence type="ECO:0000313" key="2">
    <source>
        <dbReference type="EMBL" id="GGF54838.1"/>
    </source>
</evidence>
<comment type="caution">
    <text evidence="2">The sequence shown here is derived from an EMBL/GenBank/DDBJ whole genome shotgun (WGS) entry which is preliminary data.</text>
</comment>
<reference evidence="2" key="2">
    <citation type="submission" date="2020-09" db="EMBL/GenBank/DDBJ databases">
        <authorList>
            <person name="Sun Q."/>
            <person name="Zhou Y."/>
        </authorList>
    </citation>
    <scope>NUCLEOTIDE SEQUENCE</scope>
    <source>
        <strain evidence="2">CGMCC 1.15254</strain>
    </source>
</reference>
<keyword evidence="1" id="KW-0732">Signal</keyword>
<feature type="signal peptide" evidence="1">
    <location>
        <begin position="1"/>
        <end position="18"/>
    </location>
</feature>
<keyword evidence="3" id="KW-1185">Reference proteome</keyword>
<dbReference type="AlphaFoldDB" id="A0A917BSZ8"/>
<feature type="chain" id="PRO_5037185396" description="DUF2927 domain-containing protein" evidence="1">
    <location>
        <begin position="19"/>
        <end position="227"/>
    </location>
</feature>
<dbReference type="Pfam" id="PF11150">
    <property type="entry name" value="DUF2927"/>
    <property type="match status" value="1"/>
</dbReference>
<evidence type="ECO:0000256" key="1">
    <source>
        <dbReference type="SAM" id="SignalP"/>
    </source>
</evidence>
<gene>
    <name evidence="2" type="ORF">GCM10011332_05290</name>
</gene>
<dbReference type="EMBL" id="BMHV01000003">
    <property type="protein sequence ID" value="GGF54838.1"/>
    <property type="molecule type" value="Genomic_DNA"/>
</dbReference>
<dbReference type="InterPro" id="IPR021323">
    <property type="entry name" value="DUF2927"/>
</dbReference>
<sequence>MRLLLILFVLLWSYNAQAETQRLTLNGLVDHFMAVVFVHEHGKTGREAKPLIKWSGPIIYSPSGTLTREQVTNFFNLMQQIQRLTKLDMRMAQKSDKPNLIINFMPQKVLAKQVAKGINCYGKISAKKTYEITRGRAYIPSDRPDKTDHCLIEETVQLFGLTNDSPIIADSMFNEESKRTTLSISDQILLKALYDPRLKVGMTKAEAEPIVRQVISDIVKKAQSRKK</sequence>
<dbReference type="RefSeq" id="WP_188661194.1">
    <property type="nucleotide sequence ID" value="NZ_BMHV01000003.1"/>
</dbReference>
<evidence type="ECO:0000313" key="3">
    <source>
        <dbReference type="Proteomes" id="UP000632498"/>
    </source>
</evidence>
<evidence type="ECO:0008006" key="4">
    <source>
        <dbReference type="Google" id="ProtNLM"/>
    </source>
</evidence>
<proteinExistence type="predicted"/>
<accession>A0A917BSZ8</accession>
<organism evidence="2 3">
    <name type="scientific">Terasakiella brassicae</name>
    <dbReference type="NCBI Taxonomy" id="1634917"/>
    <lineage>
        <taxon>Bacteria</taxon>
        <taxon>Pseudomonadati</taxon>
        <taxon>Pseudomonadota</taxon>
        <taxon>Alphaproteobacteria</taxon>
        <taxon>Rhodospirillales</taxon>
        <taxon>Terasakiellaceae</taxon>
        <taxon>Terasakiella</taxon>
    </lineage>
</organism>
<reference evidence="2" key="1">
    <citation type="journal article" date="2014" name="Int. J. Syst. Evol. Microbiol.">
        <title>Complete genome sequence of Corynebacterium casei LMG S-19264T (=DSM 44701T), isolated from a smear-ripened cheese.</title>
        <authorList>
            <consortium name="US DOE Joint Genome Institute (JGI-PGF)"/>
            <person name="Walter F."/>
            <person name="Albersmeier A."/>
            <person name="Kalinowski J."/>
            <person name="Ruckert C."/>
        </authorList>
    </citation>
    <scope>NUCLEOTIDE SEQUENCE</scope>
    <source>
        <strain evidence="2">CGMCC 1.15254</strain>
    </source>
</reference>